<evidence type="ECO:0000256" key="1">
    <source>
        <dbReference type="ARBA" id="ARBA00004167"/>
    </source>
</evidence>
<comment type="function">
    <text evidence="23">Receptor for basic fibroblast growth factor.</text>
</comment>
<comment type="subcellular location">
    <subcellularLocation>
        <location evidence="2">Cell membrane</location>
        <topology evidence="2">Multi-pass membrane protein</topology>
    </subcellularLocation>
    <subcellularLocation>
        <location evidence="1">Membrane</location>
        <topology evidence="1">Single-pass membrane protein</topology>
    </subcellularLocation>
</comment>
<dbReference type="SUPFAM" id="SSF56112">
    <property type="entry name" value="Protein kinase-like (PK-like)"/>
    <property type="match status" value="1"/>
</dbReference>
<dbReference type="CDD" id="cd00192">
    <property type="entry name" value="PTKc"/>
    <property type="match status" value="1"/>
</dbReference>
<dbReference type="InterPro" id="IPR011009">
    <property type="entry name" value="Kinase-like_dom_sf"/>
</dbReference>
<keyword evidence="21" id="KW-0393">Immunoglobulin domain</keyword>
<evidence type="ECO:0000256" key="6">
    <source>
        <dbReference type="ARBA" id="ARBA00022679"/>
    </source>
</evidence>
<keyword evidence="4" id="KW-1003">Cell membrane</keyword>
<dbReference type="InterPro" id="IPR028082">
    <property type="entry name" value="Peripla_BP_I"/>
</dbReference>
<dbReference type="GO" id="GO:0005524">
    <property type="term" value="F:ATP binding"/>
    <property type="evidence" value="ECO:0007669"/>
    <property type="project" value="UniProtKB-UniRule"/>
</dbReference>
<dbReference type="InterPro" id="IPR000719">
    <property type="entry name" value="Prot_kinase_dom"/>
</dbReference>
<dbReference type="PROSITE" id="PS00107">
    <property type="entry name" value="PROTEIN_KINASE_ATP"/>
    <property type="match status" value="1"/>
</dbReference>
<keyword evidence="9" id="KW-0677">Repeat</keyword>
<evidence type="ECO:0000256" key="25">
    <source>
        <dbReference type="PROSITE-ProRule" id="PRU10141"/>
    </source>
</evidence>
<dbReference type="GO" id="GO:0007169">
    <property type="term" value="P:cell surface receptor protein tyrosine kinase signaling pathway"/>
    <property type="evidence" value="ECO:0007669"/>
    <property type="project" value="TreeGrafter"/>
</dbReference>
<dbReference type="InterPro" id="IPR008266">
    <property type="entry name" value="Tyr_kinase_AS"/>
</dbReference>
<evidence type="ECO:0000256" key="24">
    <source>
        <dbReference type="ARBA" id="ARBA00073785"/>
    </source>
</evidence>
<dbReference type="Pfam" id="PF07714">
    <property type="entry name" value="PK_Tyr_Ser-Thr"/>
    <property type="match status" value="1"/>
</dbReference>
<keyword evidence="30" id="KW-1185">Reference proteome</keyword>
<keyword evidence="13 26" id="KW-1133">Transmembrane helix</keyword>
<evidence type="ECO:0000256" key="20">
    <source>
        <dbReference type="ARBA" id="ARBA00023224"/>
    </source>
</evidence>
<evidence type="ECO:0000256" key="21">
    <source>
        <dbReference type="ARBA" id="ARBA00023319"/>
    </source>
</evidence>
<dbReference type="Gene3D" id="3.30.200.20">
    <property type="entry name" value="Phosphorylase Kinase, domain 1"/>
    <property type="match status" value="1"/>
</dbReference>
<evidence type="ECO:0000256" key="16">
    <source>
        <dbReference type="ARBA" id="ARBA00023137"/>
    </source>
</evidence>
<evidence type="ECO:0000256" key="14">
    <source>
        <dbReference type="ARBA" id="ARBA00023040"/>
    </source>
</evidence>
<dbReference type="FunFam" id="3.40.50.2300:FF:000063">
    <property type="entry name" value="Gamma-aminobutyric acid type B receptor subunit"/>
    <property type="match status" value="1"/>
</dbReference>
<dbReference type="EC" id="2.7.10.1" evidence="3"/>
<evidence type="ECO:0000256" key="27">
    <source>
        <dbReference type="SAM" id="SignalP"/>
    </source>
</evidence>
<evidence type="ECO:0000256" key="8">
    <source>
        <dbReference type="ARBA" id="ARBA00022729"/>
    </source>
</evidence>
<evidence type="ECO:0000256" key="11">
    <source>
        <dbReference type="ARBA" id="ARBA00022777"/>
    </source>
</evidence>
<organism evidence="29 30">
    <name type="scientific">Microctonus hyperodae</name>
    <name type="common">Parasitoid wasp</name>
    <dbReference type="NCBI Taxonomy" id="165561"/>
    <lineage>
        <taxon>Eukaryota</taxon>
        <taxon>Metazoa</taxon>
        <taxon>Ecdysozoa</taxon>
        <taxon>Arthropoda</taxon>
        <taxon>Hexapoda</taxon>
        <taxon>Insecta</taxon>
        <taxon>Pterygota</taxon>
        <taxon>Neoptera</taxon>
        <taxon>Endopterygota</taxon>
        <taxon>Hymenoptera</taxon>
        <taxon>Apocrita</taxon>
        <taxon>Ichneumonoidea</taxon>
        <taxon>Braconidae</taxon>
        <taxon>Euphorinae</taxon>
        <taxon>Microctonus</taxon>
    </lineage>
</organism>
<evidence type="ECO:0000256" key="2">
    <source>
        <dbReference type="ARBA" id="ARBA00004651"/>
    </source>
</evidence>
<dbReference type="PANTHER" id="PTHR24416:SF489">
    <property type="entry name" value="PROTEIN KINASE DOMAIN-CONTAINING PROTEIN"/>
    <property type="match status" value="1"/>
</dbReference>
<dbReference type="InterPro" id="IPR001828">
    <property type="entry name" value="ANF_lig-bd_rcpt"/>
</dbReference>
<evidence type="ECO:0000256" key="10">
    <source>
        <dbReference type="ARBA" id="ARBA00022741"/>
    </source>
</evidence>
<dbReference type="Gene3D" id="1.10.510.10">
    <property type="entry name" value="Transferase(Phosphotransferase) domain 1"/>
    <property type="match status" value="1"/>
</dbReference>
<keyword evidence="18" id="KW-0675">Receptor</keyword>
<dbReference type="GO" id="GO:0005886">
    <property type="term" value="C:plasma membrane"/>
    <property type="evidence" value="ECO:0007669"/>
    <property type="project" value="UniProtKB-SubCell"/>
</dbReference>
<keyword evidence="16" id="KW-0829">Tyrosine-protein kinase</keyword>
<dbReference type="InterPro" id="IPR050122">
    <property type="entry name" value="RTK"/>
</dbReference>
<protein>
    <recommendedName>
        <fullName evidence="24">Gamma-aminobutyric acid type B receptor subunit 2</fullName>
        <ecNumber evidence="3">2.7.10.1</ecNumber>
    </recommendedName>
</protein>
<dbReference type="SUPFAM" id="SSF53822">
    <property type="entry name" value="Periplasmic binding protein-like I"/>
    <property type="match status" value="1"/>
</dbReference>
<feature type="chain" id="PRO_5041422940" description="Gamma-aminobutyric acid type B receptor subunit 2" evidence="27">
    <location>
        <begin position="23"/>
        <end position="1355"/>
    </location>
</feature>
<feature type="binding site" evidence="25">
    <location>
        <position position="949"/>
    </location>
    <ligand>
        <name>ATP</name>
        <dbReference type="ChEBI" id="CHEBI:30616"/>
    </ligand>
</feature>
<comment type="catalytic activity">
    <reaction evidence="22">
        <text>L-tyrosyl-[protein] + ATP = O-phospho-L-tyrosyl-[protein] + ADP + H(+)</text>
        <dbReference type="Rhea" id="RHEA:10596"/>
        <dbReference type="Rhea" id="RHEA-COMP:10136"/>
        <dbReference type="Rhea" id="RHEA-COMP:20101"/>
        <dbReference type="ChEBI" id="CHEBI:15378"/>
        <dbReference type="ChEBI" id="CHEBI:30616"/>
        <dbReference type="ChEBI" id="CHEBI:46858"/>
        <dbReference type="ChEBI" id="CHEBI:61978"/>
        <dbReference type="ChEBI" id="CHEBI:456216"/>
        <dbReference type="EC" id="2.7.10.1"/>
    </reaction>
</comment>
<keyword evidence="5" id="KW-0597">Phosphoprotein</keyword>
<evidence type="ECO:0000256" key="22">
    <source>
        <dbReference type="ARBA" id="ARBA00051243"/>
    </source>
</evidence>
<dbReference type="Pfam" id="PF01094">
    <property type="entry name" value="ANF_receptor"/>
    <property type="match status" value="1"/>
</dbReference>
<dbReference type="InterPro" id="IPR017441">
    <property type="entry name" value="Protein_kinase_ATP_BS"/>
</dbReference>
<comment type="caution">
    <text evidence="29">The sequence shown here is derived from an EMBL/GenBank/DDBJ whole genome shotgun (WGS) entry which is preliminary data.</text>
</comment>
<dbReference type="InterPro" id="IPR001245">
    <property type="entry name" value="Ser-Thr/Tyr_kinase_cat_dom"/>
</dbReference>
<evidence type="ECO:0000256" key="15">
    <source>
        <dbReference type="ARBA" id="ARBA00023136"/>
    </source>
</evidence>
<dbReference type="PROSITE" id="PS50011">
    <property type="entry name" value="PROTEIN_KINASE_DOM"/>
    <property type="match status" value="1"/>
</dbReference>
<keyword evidence="7 26" id="KW-0812">Transmembrane</keyword>
<name>A0AA39CAP5_MICHY</name>
<keyword evidence="10 25" id="KW-0547">Nucleotide-binding</keyword>
<keyword evidence="17" id="KW-1015">Disulfide bond</keyword>
<dbReference type="SMART" id="SM00219">
    <property type="entry name" value="TyrKc"/>
    <property type="match status" value="1"/>
</dbReference>
<dbReference type="FunFam" id="3.30.200.20:FF:000593">
    <property type="entry name" value="Predicted protein"/>
    <property type="match status" value="1"/>
</dbReference>
<feature type="transmembrane region" description="Helical" evidence="26">
    <location>
        <begin position="978"/>
        <end position="1000"/>
    </location>
</feature>
<keyword evidence="12 25" id="KW-0067">ATP-binding</keyword>
<feature type="signal peptide" evidence="27">
    <location>
        <begin position="1"/>
        <end position="22"/>
    </location>
</feature>
<evidence type="ECO:0000256" key="17">
    <source>
        <dbReference type="ARBA" id="ARBA00023157"/>
    </source>
</evidence>
<evidence type="ECO:0000256" key="19">
    <source>
        <dbReference type="ARBA" id="ARBA00023180"/>
    </source>
</evidence>
<keyword evidence="11" id="KW-0418">Kinase</keyword>
<evidence type="ECO:0000313" key="29">
    <source>
        <dbReference type="EMBL" id="KAK0161020.1"/>
    </source>
</evidence>
<gene>
    <name evidence="29" type="ORF">PV327_009539</name>
</gene>
<dbReference type="PRINTS" id="PR00109">
    <property type="entry name" value="TYRKINASE"/>
</dbReference>
<keyword evidence="14" id="KW-0297">G-protein coupled receptor</keyword>
<evidence type="ECO:0000256" key="5">
    <source>
        <dbReference type="ARBA" id="ARBA00022553"/>
    </source>
</evidence>
<evidence type="ECO:0000256" key="18">
    <source>
        <dbReference type="ARBA" id="ARBA00023170"/>
    </source>
</evidence>
<evidence type="ECO:0000256" key="4">
    <source>
        <dbReference type="ARBA" id="ARBA00022475"/>
    </source>
</evidence>
<evidence type="ECO:0000256" key="12">
    <source>
        <dbReference type="ARBA" id="ARBA00022840"/>
    </source>
</evidence>
<dbReference type="GO" id="GO:0043235">
    <property type="term" value="C:receptor complex"/>
    <property type="evidence" value="ECO:0007669"/>
    <property type="project" value="TreeGrafter"/>
</dbReference>
<feature type="transmembrane region" description="Helical" evidence="26">
    <location>
        <begin position="854"/>
        <end position="878"/>
    </location>
</feature>
<dbReference type="PROSITE" id="PS00109">
    <property type="entry name" value="PROTEIN_KINASE_TYR"/>
    <property type="match status" value="1"/>
</dbReference>
<keyword evidence="19" id="KW-0325">Glycoprotein</keyword>
<reference evidence="29" key="1">
    <citation type="journal article" date="2023" name="bioRxiv">
        <title>Scaffold-level genome assemblies of two parasitoid biocontrol wasps reveal the parthenogenesis mechanism and an associated novel virus.</title>
        <authorList>
            <person name="Inwood S."/>
            <person name="Skelly J."/>
            <person name="Guhlin J."/>
            <person name="Harrop T."/>
            <person name="Goldson S."/>
            <person name="Dearden P."/>
        </authorList>
    </citation>
    <scope>NUCLEOTIDE SEQUENCE</scope>
    <source>
        <strain evidence="29">Lincoln</strain>
        <tissue evidence="29">Whole body</tissue>
    </source>
</reference>
<evidence type="ECO:0000256" key="23">
    <source>
        <dbReference type="ARBA" id="ARBA00056965"/>
    </source>
</evidence>
<keyword evidence="20" id="KW-0807">Transducer</keyword>
<evidence type="ECO:0000256" key="9">
    <source>
        <dbReference type="ARBA" id="ARBA00022737"/>
    </source>
</evidence>
<sequence length="1355" mass="154782">MQRVGKLLSLLIIIQFIHSINSNECLTMIEEVNPKRVVHLDGQSLDISFELTRRPTQRLITRIMKIFLIEVLGYPNVKLIDRDDWFDAVTVFARMSETLTYSGHRIIPETMINMEVWIPPQEDTIQLLNRYDVKECGSVTSPGRFGWFVPSKLSDPNDNWQMFKKPEELLRFDITNNDILNIIKNSTFDSINEQYFCEESFCHNGMYIPNYCQQTTDNDNINNNNSTKNCALLLAADSDITYYVKDHIEQLKLFVKVAWVGGNLKNLTELLTEHYINLNNNNSQVKQVNKSLVILHWTPSSTIPNERDFIAIEFPRCGSRNINNDCVYESNRLVKLAWSRLETIGKMAWETINHVKLNSSMYEDLIIRYNNLKRNNISEDEIACSWLKDNLNYTLNKWLPNNADKNSLIVGGIFPMSGSSYTAKSIVIAARLAKETINLNNTILRDYNLTLLASDGQCKSDMVMKSFIDYIVHNYYEKLVGVLGPACSDTIEPLVGISRHYKTVIISYGAEGSTFNDRTRYPYFFRTIAENKQYRHAYLKLFQQFGWHRVAALTEDGQKYTEYISYMQELLRDNGINIIANIKFPRERESLEMTQYLLDLKQNRARIIIADVYDVVARQVMCEAYKLEMTAVQGYVWFLPLWLQSNWYDTNHYNKYGETIKCTTVEMMQAINGHLGISHAYFGSDNEIMQEGITVREWRDKYERICKIANQPPSPYAGYAYDAMWIYAYAMDELIKENQSYVFDLHSDQTVNRLTEIIAATEFHGVSGNINFRGGPSRFSVIRIEQKLNNETIIVGNFYPNISETKAEVIGGKLELNKSLIIWLSNKIPDDGSEPPARCVLGALSELLNVSCEFAIVIANIIGLGLLGGFSITGFIIVKRKYDEKVRQHEKVMESFGLDPRQTTCGLDKWEIPRERVVINRKIGEGAFGTVYGGETFFPEKGWLAVAVKTLKNGSTTDEKLDFLSEVEVMKRFEHKNIIKLLGVCIQNAPVLTVMEFMLYGDLKTYLLARRHLVNDQHYEDSDEISNKKLTAMALDVARALSYLAQLKYVHRDVASRNCLVNAQRIVKLGDFGMTRPMYEHDYYKFNRKGMLPVRWMAPESLGLGIFTPASDVWSYGVLLYEIVTFGSFPFQGMSNNQVLTHVKAGNSLEVPKGVKPQLEALIRSCWTIESTKRPTAPEIVDFLATNPRVVSPCLDVPLASVQLENSGQLDIPLPEAIRKFSMSLSWPSQRRSSSSASQFTPINTVNNLSNPPLVDINNVNENNIDNLLFGIQNNEQDSSSWPLLSTADRLQMLIQGATIISSNDDNNDEVHKYINLQPGENQLLPNKNTRIQDKKQSDTVVLNDLIDSNDNSVI</sequence>
<evidence type="ECO:0000313" key="30">
    <source>
        <dbReference type="Proteomes" id="UP001168972"/>
    </source>
</evidence>
<dbReference type="FunFam" id="1.10.510.10:FF:001227">
    <property type="entry name" value="Tyrosine-protein kinase receptor"/>
    <property type="match status" value="1"/>
</dbReference>
<dbReference type="GO" id="GO:0004714">
    <property type="term" value="F:transmembrane receptor protein tyrosine kinase activity"/>
    <property type="evidence" value="ECO:0007669"/>
    <property type="project" value="UniProtKB-EC"/>
</dbReference>
<evidence type="ECO:0000256" key="3">
    <source>
        <dbReference type="ARBA" id="ARBA00011902"/>
    </source>
</evidence>
<evidence type="ECO:0000256" key="7">
    <source>
        <dbReference type="ARBA" id="ARBA00022692"/>
    </source>
</evidence>
<feature type="domain" description="Protein kinase" evidence="28">
    <location>
        <begin position="917"/>
        <end position="1190"/>
    </location>
</feature>
<keyword evidence="15 26" id="KW-0472">Membrane</keyword>
<reference evidence="29" key="2">
    <citation type="submission" date="2023-03" db="EMBL/GenBank/DDBJ databases">
        <authorList>
            <person name="Inwood S.N."/>
            <person name="Skelly J.G."/>
            <person name="Guhlin J."/>
            <person name="Harrop T.W.R."/>
            <person name="Goldson S.G."/>
            <person name="Dearden P.K."/>
        </authorList>
    </citation>
    <scope>NUCLEOTIDE SEQUENCE</scope>
    <source>
        <strain evidence="29">Lincoln</strain>
        <tissue evidence="29">Whole body</tissue>
    </source>
</reference>
<dbReference type="GO" id="GO:0004930">
    <property type="term" value="F:G protein-coupled receptor activity"/>
    <property type="evidence" value="ECO:0007669"/>
    <property type="project" value="UniProtKB-KW"/>
</dbReference>
<dbReference type="PANTHER" id="PTHR24416">
    <property type="entry name" value="TYROSINE-PROTEIN KINASE RECEPTOR"/>
    <property type="match status" value="1"/>
</dbReference>
<dbReference type="Gene3D" id="3.40.50.2300">
    <property type="match status" value="2"/>
</dbReference>
<dbReference type="CDD" id="cd06366">
    <property type="entry name" value="PBP1_GABAb_receptor"/>
    <property type="match status" value="1"/>
</dbReference>
<evidence type="ECO:0000256" key="26">
    <source>
        <dbReference type="SAM" id="Phobius"/>
    </source>
</evidence>
<proteinExistence type="predicted"/>
<evidence type="ECO:0000259" key="28">
    <source>
        <dbReference type="PROSITE" id="PS50011"/>
    </source>
</evidence>
<dbReference type="Proteomes" id="UP001168972">
    <property type="component" value="Unassembled WGS sequence"/>
</dbReference>
<dbReference type="EMBL" id="JAQQBR010001835">
    <property type="protein sequence ID" value="KAK0161020.1"/>
    <property type="molecule type" value="Genomic_DNA"/>
</dbReference>
<evidence type="ECO:0000256" key="13">
    <source>
        <dbReference type="ARBA" id="ARBA00022989"/>
    </source>
</evidence>
<accession>A0AA39CAP5</accession>
<keyword evidence="8 27" id="KW-0732">Signal</keyword>
<keyword evidence="6" id="KW-0808">Transferase</keyword>
<dbReference type="InterPro" id="IPR020635">
    <property type="entry name" value="Tyr_kinase_cat_dom"/>
</dbReference>